<feature type="domain" description="Glycosyltransferase subfamily 4-like N-terminal" evidence="2">
    <location>
        <begin position="12"/>
        <end position="178"/>
    </location>
</feature>
<evidence type="ECO:0000259" key="1">
    <source>
        <dbReference type="Pfam" id="PF00534"/>
    </source>
</evidence>
<dbReference type="PANTHER" id="PTHR12526">
    <property type="entry name" value="GLYCOSYLTRANSFERASE"/>
    <property type="match status" value="1"/>
</dbReference>
<dbReference type="EC" id="2.4.-.-" evidence="3"/>
<protein>
    <submittedName>
        <fullName evidence="3">Glycosyltransferase</fullName>
        <ecNumber evidence="3">2.4.-.-</ecNumber>
    </submittedName>
</protein>
<organism evidence="3 4">
    <name type="scientific">Bacteroides eggerthii</name>
    <dbReference type="NCBI Taxonomy" id="28111"/>
    <lineage>
        <taxon>Bacteria</taxon>
        <taxon>Pseudomonadati</taxon>
        <taxon>Bacteroidota</taxon>
        <taxon>Bacteroidia</taxon>
        <taxon>Bacteroidales</taxon>
        <taxon>Bacteroidaceae</taxon>
        <taxon>Bacteroides</taxon>
    </lineage>
</organism>
<evidence type="ECO:0000259" key="2">
    <source>
        <dbReference type="Pfam" id="PF13439"/>
    </source>
</evidence>
<evidence type="ECO:0000313" key="3">
    <source>
        <dbReference type="EMBL" id="MDM8145798.1"/>
    </source>
</evidence>
<reference evidence="3 4" key="1">
    <citation type="submission" date="2023-06" db="EMBL/GenBank/DDBJ databases">
        <authorList>
            <person name="Zeman M."/>
            <person name="Kubasova T."/>
            <person name="Jahodarova E."/>
            <person name="Nykrynova M."/>
            <person name="Rychlik I."/>
        </authorList>
    </citation>
    <scope>NUCLEOTIDE SEQUENCE [LARGE SCALE GENOMIC DNA]</scope>
    <source>
        <strain evidence="3 4">ET4</strain>
    </source>
</reference>
<dbReference type="Proteomes" id="UP001228403">
    <property type="component" value="Unassembled WGS sequence"/>
</dbReference>
<feature type="domain" description="Glycosyl transferase family 1" evidence="1">
    <location>
        <begin position="179"/>
        <end position="337"/>
    </location>
</feature>
<reference evidence="4" key="2">
    <citation type="submission" date="2023-07" db="EMBL/GenBank/DDBJ databases">
        <title>Identification and characterization of horizontal gene transfer across gut microbiota members of farm animals based on homology search.</title>
        <authorList>
            <person name="Schwarzerova J."/>
            <person name="Nykrynova M."/>
            <person name="Jureckova K."/>
            <person name="Cejkova D."/>
            <person name="Rychlik I."/>
        </authorList>
    </citation>
    <scope>NUCLEOTIDE SEQUENCE [LARGE SCALE GENOMIC DNA]</scope>
    <source>
        <strain evidence="4">ET4</strain>
    </source>
</reference>
<keyword evidence="3" id="KW-0328">Glycosyltransferase</keyword>
<accession>A0ABT7U5I7</accession>
<proteinExistence type="predicted"/>
<gene>
    <name evidence="3" type="ORF">QUW02_07685</name>
</gene>
<evidence type="ECO:0000313" key="4">
    <source>
        <dbReference type="Proteomes" id="UP001228403"/>
    </source>
</evidence>
<comment type="caution">
    <text evidence="3">The sequence shown here is derived from an EMBL/GenBank/DDBJ whole genome shotgun (WGS) entry which is preliminary data.</text>
</comment>
<sequence length="380" mass="43361">MKITHIFWSLGFGGIETMLVNIANAQIKEKAQVSIIIINKFCEETLIKSLDKKISLYILGRKNGSIDFRFIIKLNRLLKQIQPDVIHLHRSDIALILSSKQLPKTCVTLHALPNGEINSPSILKQLWNKILRKSKPHSNVEYINHIPYIFSISKSVKEELKKQYNIESTVIYNGIETKQFNIKETNTYNTPLRIVMVSRLEHDKKGQDLLIKAVSKLQGKVTVDFIGTGSSLEYLKQLVHQLHCEESVKFLGKQNQRYISSHLADYDLFVQPSRWEGFGLTVAEALAAQIPVITSSGQGPAEVICENKYGWIFENGNVDDLTNKIEYILNHYHEAIEKAKLAKKYVYQNFDIQSTANAYLNAYKKIIKNSCHVESTLSKI</sequence>
<dbReference type="EMBL" id="JAUDCF010000015">
    <property type="protein sequence ID" value="MDM8145798.1"/>
    <property type="molecule type" value="Genomic_DNA"/>
</dbReference>
<dbReference type="Pfam" id="PF00534">
    <property type="entry name" value="Glycos_transf_1"/>
    <property type="match status" value="1"/>
</dbReference>
<dbReference type="CDD" id="cd03811">
    <property type="entry name" value="GT4_GT28_WabH-like"/>
    <property type="match status" value="1"/>
</dbReference>
<name>A0ABT7U5I7_9BACE</name>
<dbReference type="Gene3D" id="3.40.50.2000">
    <property type="entry name" value="Glycogen Phosphorylase B"/>
    <property type="match status" value="2"/>
</dbReference>
<dbReference type="Pfam" id="PF13439">
    <property type="entry name" value="Glyco_transf_4"/>
    <property type="match status" value="1"/>
</dbReference>
<dbReference type="InterPro" id="IPR001296">
    <property type="entry name" value="Glyco_trans_1"/>
</dbReference>
<dbReference type="GO" id="GO:0016757">
    <property type="term" value="F:glycosyltransferase activity"/>
    <property type="evidence" value="ECO:0007669"/>
    <property type="project" value="UniProtKB-KW"/>
</dbReference>
<keyword evidence="3" id="KW-0808">Transferase</keyword>
<keyword evidence="4" id="KW-1185">Reference proteome</keyword>
<dbReference type="PANTHER" id="PTHR12526:SF630">
    <property type="entry name" value="GLYCOSYLTRANSFERASE"/>
    <property type="match status" value="1"/>
</dbReference>
<dbReference type="InterPro" id="IPR028098">
    <property type="entry name" value="Glyco_trans_4-like_N"/>
</dbReference>
<dbReference type="SUPFAM" id="SSF53756">
    <property type="entry name" value="UDP-Glycosyltransferase/glycogen phosphorylase"/>
    <property type="match status" value="1"/>
</dbReference>